<dbReference type="CDD" id="cd06445">
    <property type="entry name" value="ATase"/>
    <property type="match status" value="1"/>
</dbReference>
<protein>
    <recommendedName>
        <fullName evidence="8">Methylated-DNA--protein-cysteine methyltransferase</fullName>
        <ecNumber evidence="8">2.1.1.63</ecNumber>
    </recommendedName>
    <alternativeName>
        <fullName evidence="8">6-O-methylguanine-DNA methyltransferase</fullName>
        <shortName evidence="8">MGMT</shortName>
    </alternativeName>
    <alternativeName>
        <fullName evidence="8">O-6-methylguanine-DNA-alkyltransferase</fullName>
    </alternativeName>
</protein>
<dbReference type="Pfam" id="PF02870">
    <property type="entry name" value="Methyltransf_1N"/>
    <property type="match status" value="1"/>
</dbReference>
<proteinExistence type="inferred from homology"/>
<evidence type="ECO:0000256" key="1">
    <source>
        <dbReference type="ARBA" id="ARBA00001286"/>
    </source>
</evidence>
<dbReference type="SUPFAM" id="SSF46767">
    <property type="entry name" value="Methylated DNA-protein cysteine methyltransferase, C-terminal domain"/>
    <property type="match status" value="1"/>
</dbReference>
<evidence type="ECO:0000256" key="7">
    <source>
        <dbReference type="ARBA" id="ARBA00049348"/>
    </source>
</evidence>
<dbReference type="Proteomes" id="UP000431401">
    <property type="component" value="Unassembled WGS sequence"/>
</dbReference>
<keyword evidence="12" id="KW-1185">Reference proteome</keyword>
<feature type="active site" description="Nucleophile; methyl group acceptor" evidence="8">
    <location>
        <position position="130"/>
    </location>
</feature>
<comment type="catalytic activity">
    <reaction evidence="7 8">
        <text>a 6-O-methyl-2'-deoxyguanosine in DNA + L-cysteinyl-[protein] = S-methyl-L-cysteinyl-[protein] + a 2'-deoxyguanosine in DNA</text>
        <dbReference type="Rhea" id="RHEA:24000"/>
        <dbReference type="Rhea" id="RHEA-COMP:10131"/>
        <dbReference type="Rhea" id="RHEA-COMP:10132"/>
        <dbReference type="Rhea" id="RHEA-COMP:11367"/>
        <dbReference type="Rhea" id="RHEA-COMP:11368"/>
        <dbReference type="ChEBI" id="CHEBI:29950"/>
        <dbReference type="ChEBI" id="CHEBI:82612"/>
        <dbReference type="ChEBI" id="CHEBI:85445"/>
        <dbReference type="ChEBI" id="CHEBI:85448"/>
        <dbReference type="EC" id="2.1.1.63"/>
    </reaction>
</comment>
<dbReference type="EMBL" id="WEGI01000009">
    <property type="protein sequence ID" value="MQY28674.1"/>
    <property type="molecule type" value="Genomic_DNA"/>
</dbReference>
<keyword evidence="8" id="KW-0963">Cytoplasm</keyword>
<dbReference type="PANTHER" id="PTHR10815:SF5">
    <property type="entry name" value="METHYLATED-DNA--PROTEIN-CYSTEINE METHYLTRANSFERASE"/>
    <property type="match status" value="1"/>
</dbReference>
<feature type="domain" description="Methylguanine DNA methyltransferase ribonuclease-like" evidence="10">
    <location>
        <begin position="11"/>
        <end position="73"/>
    </location>
</feature>
<dbReference type="InterPro" id="IPR036631">
    <property type="entry name" value="MGMT_N_sf"/>
</dbReference>
<evidence type="ECO:0000256" key="5">
    <source>
        <dbReference type="ARBA" id="ARBA00022763"/>
    </source>
</evidence>
<dbReference type="Gene3D" id="3.30.160.70">
    <property type="entry name" value="Methylated DNA-protein cysteine methyltransferase domain"/>
    <property type="match status" value="1"/>
</dbReference>
<dbReference type="NCBIfam" id="TIGR00589">
    <property type="entry name" value="ogt"/>
    <property type="match status" value="1"/>
</dbReference>
<dbReference type="InterPro" id="IPR036217">
    <property type="entry name" value="MethylDNA_cys_MeTrfase_DNAb"/>
</dbReference>
<dbReference type="AlphaFoldDB" id="A0A7K0DV26"/>
<organism evidence="11 12">
    <name type="scientific">Nocardia aurantia</name>
    <dbReference type="NCBI Taxonomy" id="2585199"/>
    <lineage>
        <taxon>Bacteria</taxon>
        <taxon>Bacillati</taxon>
        <taxon>Actinomycetota</taxon>
        <taxon>Actinomycetes</taxon>
        <taxon>Mycobacteriales</taxon>
        <taxon>Nocardiaceae</taxon>
        <taxon>Nocardia</taxon>
    </lineage>
</organism>
<evidence type="ECO:0000259" key="10">
    <source>
        <dbReference type="Pfam" id="PF02870"/>
    </source>
</evidence>
<evidence type="ECO:0000256" key="6">
    <source>
        <dbReference type="ARBA" id="ARBA00023204"/>
    </source>
</evidence>
<dbReference type="Pfam" id="PF01035">
    <property type="entry name" value="DNA_binding_1"/>
    <property type="match status" value="1"/>
</dbReference>
<name>A0A7K0DV26_9NOCA</name>
<dbReference type="InterPro" id="IPR008332">
    <property type="entry name" value="MethylG_MeTrfase_N"/>
</dbReference>
<comment type="similarity">
    <text evidence="2 8">Belongs to the MGMT family.</text>
</comment>
<evidence type="ECO:0000256" key="3">
    <source>
        <dbReference type="ARBA" id="ARBA00022603"/>
    </source>
</evidence>
<accession>A0A7K0DV26</accession>
<dbReference type="SUPFAM" id="SSF53155">
    <property type="entry name" value="Methylated DNA-protein cysteine methyltransferase domain"/>
    <property type="match status" value="1"/>
</dbReference>
<dbReference type="Gene3D" id="1.10.10.10">
    <property type="entry name" value="Winged helix-like DNA-binding domain superfamily/Winged helix DNA-binding domain"/>
    <property type="match status" value="1"/>
</dbReference>
<comment type="caution">
    <text evidence="11">The sequence shown here is derived from an EMBL/GenBank/DDBJ whole genome shotgun (WGS) entry which is preliminary data.</text>
</comment>
<reference evidence="11 12" key="1">
    <citation type="submission" date="2019-10" db="EMBL/GenBank/DDBJ databases">
        <title>Nocardia macrotermitis sp. nov. and Nocardia aurantia sp. nov., isolated from the gut of fungus growing-termite Macrotermes natalensis.</title>
        <authorList>
            <person name="Benndorf R."/>
            <person name="Schwitalla J."/>
            <person name="Martin K."/>
            <person name="De Beer W."/>
            <person name="Kaster A.-K."/>
            <person name="Vollmers J."/>
            <person name="Poulsen M."/>
            <person name="Beemelmanns C."/>
        </authorList>
    </citation>
    <scope>NUCLEOTIDE SEQUENCE [LARGE SCALE GENOMIC DNA]</scope>
    <source>
        <strain evidence="11 12">RB56</strain>
    </source>
</reference>
<evidence type="ECO:0000259" key="9">
    <source>
        <dbReference type="Pfam" id="PF01035"/>
    </source>
</evidence>
<dbReference type="GO" id="GO:0032259">
    <property type="term" value="P:methylation"/>
    <property type="evidence" value="ECO:0007669"/>
    <property type="project" value="UniProtKB-KW"/>
</dbReference>
<dbReference type="GO" id="GO:0005737">
    <property type="term" value="C:cytoplasm"/>
    <property type="evidence" value="ECO:0007669"/>
    <property type="project" value="UniProtKB-SubCell"/>
</dbReference>
<dbReference type="GO" id="GO:0006307">
    <property type="term" value="P:DNA alkylation repair"/>
    <property type="evidence" value="ECO:0007669"/>
    <property type="project" value="UniProtKB-UniRule"/>
</dbReference>
<dbReference type="InterPro" id="IPR036388">
    <property type="entry name" value="WH-like_DNA-bd_sf"/>
</dbReference>
<evidence type="ECO:0000256" key="4">
    <source>
        <dbReference type="ARBA" id="ARBA00022679"/>
    </source>
</evidence>
<dbReference type="GO" id="GO:0003908">
    <property type="term" value="F:methylated-DNA-[protein]-cysteine S-methyltransferase activity"/>
    <property type="evidence" value="ECO:0007669"/>
    <property type="project" value="UniProtKB-UniRule"/>
</dbReference>
<dbReference type="FunFam" id="1.10.10.10:FF:000214">
    <property type="entry name" value="Methylated-DNA--protein-cysteine methyltransferase"/>
    <property type="match status" value="1"/>
</dbReference>
<dbReference type="OrthoDB" id="9802228at2"/>
<dbReference type="EC" id="2.1.1.63" evidence="8"/>
<evidence type="ECO:0000313" key="11">
    <source>
        <dbReference type="EMBL" id="MQY28674.1"/>
    </source>
</evidence>
<feature type="domain" description="Methylated-DNA-[protein]-cysteine S-methyltransferase DNA binding" evidence="9">
    <location>
        <begin position="79"/>
        <end position="158"/>
    </location>
</feature>
<dbReference type="InterPro" id="IPR014048">
    <property type="entry name" value="MethylDNA_cys_MeTrfase_DNA-bd"/>
</dbReference>
<evidence type="ECO:0000256" key="8">
    <source>
        <dbReference type="HAMAP-Rule" id="MF_00772"/>
    </source>
</evidence>
<evidence type="ECO:0000313" key="12">
    <source>
        <dbReference type="Proteomes" id="UP000431401"/>
    </source>
</evidence>
<sequence length="176" mass="18616">MTIYTTWRSPLCELLLVGERTSAGAAVSAIAMAGGRRTAVSPHWTPDADAFAPVVAQLSEYLAGERREFDLEFAVSGTAFQHRVWQALDAIPYGVTVTYSDIAERIGSPRSVRAVGAANGANPLMIVRPCHRVIGRDGSLHGYAGGLEHKRLLLDLERGERLSAALAAAGSGSDAG</sequence>
<dbReference type="PANTHER" id="PTHR10815">
    <property type="entry name" value="METHYLATED-DNA--PROTEIN-CYSTEINE METHYLTRANSFERASE"/>
    <property type="match status" value="1"/>
</dbReference>
<dbReference type="RefSeq" id="WP_153344820.1">
    <property type="nucleotide sequence ID" value="NZ_WEGI01000009.1"/>
</dbReference>
<keyword evidence="5 8" id="KW-0227">DNA damage</keyword>
<keyword evidence="6 8" id="KW-0234">DNA repair</keyword>
<comment type="miscellaneous">
    <text evidence="8">This enzyme catalyzes only one turnover and therefore is not strictly catalytic. According to one definition, an enzyme is a biocatalyst that acts repeatedly and over many reaction cycles.</text>
</comment>
<gene>
    <name evidence="11" type="primary">ogt_1</name>
    <name evidence="11" type="ORF">NRB56_42580</name>
</gene>
<comment type="function">
    <text evidence="8">Involved in the cellular defense against the biological effects of O6-methylguanine (O6-MeG) and O4-methylthymine (O4-MeT) in DNA. Repairs the methylated nucleobase in DNA by stoichiometrically transferring the methyl group to a cysteine residue in the enzyme. This is a suicide reaction: the enzyme is irreversibly inactivated.</text>
</comment>
<evidence type="ECO:0000256" key="2">
    <source>
        <dbReference type="ARBA" id="ARBA00008711"/>
    </source>
</evidence>
<comment type="subcellular location">
    <subcellularLocation>
        <location evidence="8">Cytoplasm</location>
    </subcellularLocation>
</comment>
<keyword evidence="4 8" id="KW-0808">Transferase</keyword>
<dbReference type="HAMAP" id="MF_00772">
    <property type="entry name" value="OGT"/>
    <property type="match status" value="1"/>
</dbReference>
<comment type="catalytic activity">
    <reaction evidence="1 8">
        <text>a 4-O-methyl-thymidine in DNA + L-cysteinyl-[protein] = a thymidine in DNA + S-methyl-L-cysteinyl-[protein]</text>
        <dbReference type="Rhea" id="RHEA:53428"/>
        <dbReference type="Rhea" id="RHEA-COMP:10131"/>
        <dbReference type="Rhea" id="RHEA-COMP:10132"/>
        <dbReference type="Rhea" id="RHEA-COMP:13555"/>
        <dbReference type="Rhea" id="RHEA-COMP:13556"/>
        <dbReference type="ChEBI" id="CHEBI:29950"/>
        <dbReference type="ChEBI" id="CHEBI:82612"/>
        <dbReference type="ChEBI" id="CHEBI:137386"/>
        <dbReference type="ChEBI" id="CHEBI:137387"/>
        <dbReference type="EC" id="2.1.1.63"/>
    </reaction>
</comment>
<keyword evidence="3 8" id="KW-0489">Methyltransferase</keyword>
<dbReference type="InterPro" id="IPR023546">
    <property type="entry name" value="MGMT"/>
</dbReference>